<dbReference type="EMBL" id="JBHSGN010000074">
    <property type="protein sequence ID" value="MFC4674419.1"/>
    <property type="molecule type" value="Genomic_DNA"/>
</dbReference>
<dbReference type="Proteomes" id="UP001596023">
    <property type="component" value="Unassembled WGS sequence"/>
</dbReference>
<reference evidence="3" key="1">
    <citation type="journal article" date="2019" name="Int. J. Syst. Evol. Microbiol.">
        <title>The Global Catalogue of Microorganisms (GCM) 10K type strain sequencing project: providing services to taxonomists for standard genome sequencing and annotation.</title>
        <authorList>
            <consortium name="The Broad Institute Genomics Platform"/>
            <consortium name="The Broad Institute Genome Sequencing Center for Infectious Disease"/>
            <person name="Wu L."/>
            <person name="Ma J."/>
        </authorList>
    </citation>
    <scope>NUCLEOTIDE SEQUENCE [LARGE SCALE GENOMIC DNA]</scope>
    <source>
        <strain evidence="3">CCUG 66188</strain>
    </source>
</reference>
<dbReference type="SUPFAM" id="SSF53756">
    <property type="entry name" value="UDP-Glycosyltransferase/glycogen phosphorylase"/>
    <property type="match status" value="1"/>
</dbReference>
<protein>
    <submittedName>
        <fullName evidence="2">Glycosyltransferase</fullName>
    </submittedName>
</protein>
<comment type="caution">
    <text evidence="2">The sequence shown here is derived from an EMBL/GenBank/DDBJ whole genome shotgun (WGS) entry which is preliminary data.</text>
</comment>
<evidence type="ECO:0000313" key="3">
    <source>
        <dbReference type="Proteomes" id="UP001596023"/>
    </source>
</evidence>
<organism evidence="2 3">
    <name type="scientific">Dysgonomonas termitidis</name>
    <dbReference type="NCBI Taxonomy" id="1516126"/>
    <lineage>
        <taxon>Bacteria</taxon>
        <taxon>Pseudomonadati</taxon>
        <taxon>Bacteroidota</taxon>
        <taxon>Bacteroidia</taxon>
        <taxon>Bacteroidales</taxon>
        <taxon>Dysgonomonadaceae</taxon>
        <taxon>Dysgonomonas</taxon>
    </lineage>
</organism>
<evidence type="ECO:0000313" key="2">
    <source>
        <dbReference type="EMBL" id="MFC4674419.1"/>
    </source>
</evidence>
<evidence type="ECO:0000259" key="1">
    <source>
        <dbReference type="Pfam" id="PF00534"/>
    </source>
</evidence>
<sequence>MKKIAIVSPSGKFYGSEQVLFDFLSATRHQYIVYLSHGLFYDKIRGQNKHCPHSYSSVKFLYIRLMFMLLFNKYDGIYINEGGHIKYLNLLADLFPRKRFFVHIRLLEDCHVHRLGKRRNNISYISVSEYITHEVMQNTHIQCRILYDIYQPISGFDEIRDMKPETICRLGIIGRVTTTKGLHDISRFCEYCEKHVTPFQLEFHFYGDIDGQISGVRSFIERTNSYKQIKCVFHGFVKDKIQIYQSIDILLHFNKVEPLGRILMEALDFGIPFIGFQSGGIGELARNFSVAEYMITDHSNWENAFQNQIINLITNKEKTIECFYNAKKKMKALCSPATYTQKIEELFNE</sequence>
<dbReference type="InterPro" id="IPR001296">
    <property type="entry name" value="Glyco_trans_1"/>
</dbReference>
<accession>A0ABV9KWZ2</accession>
<keyword evidence="3" id="KW-1185">Reference proteome</keyword>
<dbReference type="Gene3D" id="3.40.50.2000">
    <property type="entry name" value="Glycogen Phosphorylase B"/>
    <property type="match status" value="1"/>
</dbReference>
<name>A0ABV9KWZ2_9BACT</name>
<gene>
    <name evidence="2" type="ORF">ACFO6W_12000</name>
</gene>
<dbReference type="RefSeq" id="WP_379996707.1">
    <property type="nucleotide sequence ID" value="NZ_JBHSGN010000074.1"/>
</dbReference>
<feature type="domain" description="Glycosyl transferase family 1" evidence="1">
    <location>
        <begin position="171"/>
        <end position="328"/>
    </location>
</feature>
<proteinExistence type="predicted"/>
<dbReference type="Pfam" id="PF00534">
    <property type="entry name" value="Glycos_transf_1"/>
    <property type="match status" value="1"/>
</dbReference>